<dbReference type="Proteomes" id="UP000789920">
    <property type="component" value="Unassembled WGS sequence"/>
</dbReference>
<keyword evidence="2" id="KW-1185">Reference proteome</keyword>
<name>A0ACA9LAQ7_9GLOM</name>
<sequence>MYPSTKETYEVYDDGNNSVRKKSCKKISTDEVRKNKVKEEQQRRKQI</sequence>
<proteinExistence type="predicted"/>
<dbReference type="EMBL" id="CAJVQC010002963">
    <property type="protein sequence ID" value="CAG8519737.1"/>
    <property type="molecule type" value="Genomic_DNA"/>
</dbReference>
<evidence type="ECO:0000313" key="2">
    <source>
        <dbReference type="Proteomes" id="UP000789920"/>
    </source>
</evidence>
<gene>
    <name evidence="1" type="ORF">RPERSI_LOCUS2643</name>
</gene>
<feature type="non-terminal residue" evidence="1">
    <location>
        <position position="47"/>
    </location>
</feature>
<evidence type="ECO:0000313" key="1">
    <source>
        <dbReference type="EMBL" id="CAG8519737.1"/>
    </source>
</evidence>
<reference evidence="1" key="1">
    <citation type="submission" date="2021-06" db="EMBL/GenBank/DDBJ databases">
        <authorList>
            <person name="Kallberg Y."/>
            <person name="Tangrot J."/>
            <person name="Rosling A."/>
        </authorList>
    </citation>
    <scope>NUCLEOTIDE SEQUENCE</scope>
    <source>
        <strain evidence="1">MA461A</strain>
    </source>
</reference>
<comment type="caution">
    <text evidence="1">The sequence shown here is derived from an EMBL/GenBank/DDBJ whole genome shotgun (WGS) entry which is preliminary data.</text>
</comment>
<organism evidence="1 2">
    <name type="scientific">Racocetra persica</name>
    <dbReference type="NCBI Taxonomy" id="160502"/>
    <lineage>
        <taxon>Eukaryota</taxon>
        <taxon>Fungi</taxon>
        <taxon>Fungi incertae sedis</taxon>
        <taxon>Mucoromycota</taxon>
        <taxon>Glomeromycotina</taxon>
        <taxon>Glomeromycetes</taxon>
        <taxon>Diversisporales</taxon>
        <taxon>Gigasporaceae</taxon>
        <taxon>Racocetra</taxon>
    </lineage>
</organism>
<protein>
    <submittedName>
        <fullName evidence="1">12051_t:CDS:1</fullName>
    </submittedName>
</protein>
<accession>A0ACA9LAQ7</accession>